<protein>
    <recommendedName>
        <fullName evidence="5">Coiled-coil domain-containing protein 12</fullName>
    </recommendedName>
</protein>
<reference evidence="3" key="1">
    <citation type="submission" date="2022-12" db="EMBL/GenBank/DDBJ databases">
        <title>Genome assemblies of Blomia tropicalis.</title>
        <authorList>
            <person name="Cui Y."/>
        </authorList>
    </citation>
    <scope>NUCLEOTIDE SEQUENCE</scope>
    <source>
        <tissue evidence="3">Adult mites</tissue>
    </source>
</reference>
<dbReference type="PANTHER" id="PTHR31551">
    <property type="entry name" value="PRE-MRNA-SPLICING FACTOR CWF18"/>
    <property type="match status" value="1"/>
</dbReference>
<dbReference type="GO" id="GO:0071014">
    <property type="term" value="C:post-mRNA release spliceosomal complex"/>
    <property type="evidence" value="ECO:0007669"/>
    <property type="project" value="TreeGrafter"/>
</dbReference>
<evidence type="ECO:0000256" key="2">
    <source>
        <dbReference type="SAM" id="MobiDB-lite"/>
    </source>
</evidence>
<keyword evidence="4" id="KW-1185">Reference proteome</keyword>
<sequence>MHHIEVSVDDEDKNVGHLEEAAIRRRQKIQELRNKRKLPGNNDDDPSMTIDHNSKGTIPTPKFRSYVPNDTNLQEGIMPASKPDNISDHIKDVLDIVPDNNSKALADDIDLTKLAPKKIDWDLKRNISKKLDKLERRTQIAIAELIRKLLLFWDYNHVIVVDSQQNKENDDLTKINYSGERIMGNNDKVQSLDKATEDLDAANRNIEVDDDDEF</sequence>
<evidence type="ECO:0000256" key="1">
    <source>
        <dbReference type="SAM" id="Coils"/>
    </source>
</evidence>
<dbReference type="Pfam" id="PF08315">
    <property type="entry name" value="cwf18"/>
    <property type="match status" value="1"/>
</dbReference>
<gene>
    <name evidence="3" type="ORF">RDWZM_009105</name>
</gene>
<proteinExistence type="predicted"/>
<dbReference type="AlphaFoldDB" id="A0A9Q0M3C4"/>
<dbReference type="PANTHER" id="PTHR31551:SF1">
    <property type="entry name" value="COILED-COIL DOMAIN-CONTAINING PROTEIN 12"/>
    <property type="match status" value="1"/>
</dbReference>
<dbReference type="InterPro" id="IPR013169">
    <property type="entry name" value="mRNA_splic_Cwf18-like"/>
</dbReference>
<evidence type="ECO:0000313" key="3">
    <source>
        <dbReference type="EMBL" id="KAJ6217948.1"/>
    </source>
</evidence>
<dbReference type="OMA" id="YSGERIM"/>
<evidence type="ECO:0000313" key="4">
    <source>
        <dbReference type="Proteomes" id="UP001142055"/>
    </source>
</evidence>
<feature type="region of interest" description="Disordered" evidence="2">
    <location>
        <begin position="30"/>
        <end position="62"/>
    </location>
</feature>
<evidence type="ECO:0008006" key="5">
    <source>
        <dbReference type="Google" id="ProtNLM"/>
    </source>
</evidence>
<dbReference type="EMBL" id="JAPWDV010000003">
    <property type="protein sequence ID" value="KAJ6217948.1"/>
    <property type="molecule type" value="Genomic_DNA"/>
</dbReference>
<name>A0A9Q0M3C4_BLOTA</name>
<comment type="caution">
    <text evidence="3">The sequence shown here is derived from an EMBL/GenBank/DDBJ whole genome shotgun (WGS) entry which is preliminary data.</text>
</comment>
<dbReference type="GO" id="GO:0005684">
    <property type="term" value="C:U2-type spliceosomal complex"/>
    <property type="evidence" value="ECO:0007669"/>
    <property type="project" value="TreeGrafter"/>
</dbReference>
<accession>A0A9Q0M3C4</accession>
<feature type="coiled-coil region" evidence="1">
    <location>
        <begin position="185"/>
        <end position="212"/>
    </location>
</feature>
<dbReference type="Proteomes" id="UP001142055">
    <property type="component" value="Chromosome 3"/>
</dbReference>
<organism evidence="3 4">
    <name type="scientific">Blomia tropicalis</name>
    <name type="common">Mite</name>
    <dbReference type="NCBI Taxonomy" id="40697"/>
    <lineage>
        <taxon>Eukaryota</taxon>
        <taxon>Metazoa</taxon>
        <taxon>Ecdysozoa</taxon>
        <taxon>Arthropoda</taxon>
        <taxon>Chelicerata</taxon>
        <taxon>Arachnida</taxon>
        <taxon>Acari</taxon>
        <taxon>Acariformes</taxon>
        <taxon>Sarcoptiformes</taxon>
        <taxon>Astigmata</taxon>
        <taxon>Glycyphagoidea</taxon>
        <taxon>Echimyopodidae</taxon>
        <taxon>Blomia</taxon>
    </lineage>
</organism>
<keyword evidence="1" id="KW-0175">Coiled coil</keyword>